<feature type="transmembrane region" description="Helical" evidence="6">
    <location>
        <begin position="221"/>
        <end position="243"/>
    </location>
</feature>
<dbReference type="EMBL" id="KB707027">
    <property type="protein sequence ID" value="EMR64675.1"/>
    <property type="molecule type" value="Genomic_DNA"/>
</dbReference>
<dbReference type="Proteomes" id="UP000012174">
    <property type="component" value="Unassembled WGS sequence"/>
</dbReference>
<dbReference type="FunFam" id="1.20.1250.20:FF:000057">
    <property type="entry name" value="MFS general substrate transporter"/>
    <property type="match status" value="1"/>
</dbReference>
<organism evidence="7 8">
    <name type="scientific">Eutypa lata (strain UCR-EL1)</name>
    <name type="common">Grapevine dieback disease fungus</name>
    <name type="synonym">Eutypa armeniacae</name>
    <dbReference type="NCBI Taxonomy" id="1287681"/>
    <lineage>
        <taxon>Eukaryota</taxon>
        <taxon>Fungi</taxon>
        <taxon>Dikarya</taxon>
        <taxon>Ascomycota</taxon>
        <taxon>Pezizomycotina</taxon>
        <taxon>Sordariomycetes</taxon>
        <taxon>Xylariomycetidae</taxon>
        <taxon>Xylariales</taxon>
        <taxon>Diatrypaceae</taxon>
        <taxon>Eutypa</taxon>
    </lineage>
</organism>
<evidence type="ECO:0000313" key="7">
    <source>
        <dbReference type="EMBL" id="EMR64675.1"/>
    </source>
</evidence>
<feature type="transmembrane region" description="Helical" evidence="6">
    <location>
        <begin position="91"/>
        <end position="114"/>
    </location>
</feature>
<keyword evidence="2" id="KW-0813">Transport</keyword>
<keyword evidence="4 6" id="KW-1133">Transmembrane helix</keyword>
<dbReference type="SUPFAM" id="SSF103473">
    <property type="entry name" value="MFS general substrate transporter"/>
    <property type="match status" value="1"/>
</dbReference>
<dbReference type="InterPro" id="IPR011701">
    <property type="entry name" value="MFS"/>
</dbReference>
<reference evidence="8" key="1">
    <citation type="journal article" date="2013" name="Genome Announc.">
        <title>Draft genome sequence of the grapevine dieback fungus Eutypa lata UCR-EL1.</title>
        <authorList>
            <person name="Blanco-Ulate B."/>
            <person name="Rolshausen P.E."/>
            <person name="Cantu D."/>
        </authorList>
    </citation>
    <scope>NUCLEOTIDE SEQUENCE [LARGE SCALE GENOMIC DNA]</scope>
    <source>
        <strain evidence="8">UCR-EL1</strain>
    </source>
</reference>
<sequence>MSDAIGVSKNDVDHVDKPQALLPDELPLPQEIAHLDQTELKKLERKLTRMLDLTLMPVVFILFLLNILDRNNIASAKIVGLPEDLGMTNSQYNTCLLMFYIGYCITQVPGNLIIGKVRPSYYICLITSAWGIMSMSQGFVTNFAGLAGVRFVGAMYIFVLGLVEAPFLPAVFVVMSCWYKRTELPPRIAILYGGNMLATAFAGLIAAGITSRMEGVGGKKAWEWLFIIEGAMTVVIAILLLPLMTDYPLQSKHLFLSHDIQLLAEWRIRKENAGIVDEDPESIFWGLKQALTDPKLYMFIVMQMALITAQSFNNFFPSIVGTLGYDDTTTLLLTAPPYFFAFIVSLIVSFHAAHKHERGYHIAAPMIIGLLGNLLAMFVPSTGGRYFSMFLMTSGTYSPYNLCVSWLSASLPRPRAKRAAALAINNFMSAGVAHFYTSYMFPDWQKPRYYIGGAVMTGACLVVSAMALSIKHYLKKQNAKFEEEEASGMMSHGYIQGSRTGHGGDAVVAFRYVH</sequence>
<feature type="transmembrane region" description="Helical" evidence="6">
    <location>
        <begin position="50"/>
        <end position="68"/>
    </location>
</feature>
<keyword evidence="8" id="KW-1185">Reference proteome</keyword>
<feature type="transmembrane region" description="Helical" evidence="6">
    <location>
        <begin position="190"/>
        <end position="209"/>
    </location>
</feature>
<dbReference type="OrthoDB" id="2250022at2759"/>
<feature type="transmembrane region" description="Helical" evidence="6">
    <location>
        <begin position="336"/>
        <end position="353"/>
    </location>
</feature>
<dbReference type="KEGG" id="ela:UCREL1_8351"/>
<evidence type="ECO:0000313" key="8">
    <source>
        <dbReference type="Proteomes" id="UP000012174"/>
    </source>
</evidence>
<proteinExistence type="predicted"/>
<evidence type="ECO:0000256" key="5">
    <source>
        <dbReference type="ARBA" id="ARBA00023136"/>
    </source>
</evidence>
<dbReference type="HOGENOM" id="CLU_001265_0_6_1"/>
<feature type="transmembrane region" description="Helical" evidence="6">
    <location>
        <begin position="386"/>
        <end position="407"/>
    </location>
</feature>
<dbReference type="OMA" id="RVAIVYC"/>
<keyword evidence="3 6" id="KW-0812">Transmembrane</keyword>
<dbReference type="Gene3D" id="1.20.1250.20">
    <property type="entry name" value="MFS general substrate transporter like domains"/>
    <property type="match status" value="2"/>
</dbReference>
<accession>M7TDD6</accession>
<dbReference type="InterPro" id="IPR036259">
    <property type="entry name" value="MFS_trans_sf"/>
</dbReference>
<feature type="transmembrane region" description="Helical" evidence="6">
    <location>
        <begin position="360"/>
        <end position="380"/>
    </location>
</feature>
<protein>
    <submittedName>
        <fullName evidence="7">Putative allantoate permease protein</fullName>
    </submittedName>
</protein>
<name>M7TDD6_EUTLA</name>
<dbReference type="PANTHER" id="PTHR43791:SF20">
    <property type="entry name" value="TRANSPORTER, PUTATIVE (AFU_ORTHOLOGUE AFUA_3G14670)-RELATED"/>
    <property type="match status" value="1"/>
</dbReference>
<keyword evidence="5 6" id="KW-0472">Membrane</keyword>
<dbReference type="GO" id="GO:0016020">
    <property type="term" value="C:membrane"/>
    <property type="evidence" value="ECO:0007669"/>
    <property type="project" value="UniProtKB-SubCell"/>
</dbReference>
<dbReference type="eggNOG" id="KOG2533">
    <property type="taxonomic scope" value="Eukaryota"/>
</dbReference>
<evidence type="ECO:0000256" key="2">
    <source>
        <dbReference type="ARBA" id="ARBA00022448"/>
    </source>
</evidence>
<gene>
    <name evidence="7" type="ORF">UCREL1_8351</name>
</gene>
<feature type="transmembrane region" description="Helical" evidence="6">
    <location>
        <begin position="449"/>
        <end position="470"/>
    </location>
</feature>
<evidence type="ECO:0000256" key="3">
    <source>
        <dbReference type="ARBA" id="ARBA00022692"/>
    </source>
</evidence>
<dbReference type="AlphaFoldDB" id="M7TDD6"/>
<feature type="transmembrane region" description="Helical" evidence="6">
    <location>
        <begin position="296"/>
        <end position="316"/>
    </location>
</feature>
<dbReference type="Pfam" id="PF07690">
    <property type="entry name" value="MFS_1"/>
    <property type="match status" value="1"/>
</dbReference>
<dbReference type="FunFam" id="1.20.1250.20:FF:000013">
    <property type="entry name" value="MFS general substrate transporter"/>
    <property type="match status" value="1"/>
</dbReference>
<evidence type="ECO:0000256" key="4">
    <source>
        <dbReference type="ARBA" id="ARBA00022989"/>
    </source>
</evidence>
<feature type="transmembrane region" description="Helical" evidence="6">
    <location>
        <begin position="419"/>
        <end position="437"/>
    </location>
</feature>
<comment type="subcellular location">
    <subcellularLocation>
        <location evidence="1">Membrane</location>
        <topology evidence="1">Multi-pass membrane protein</topology>
    </subcellularLocation>
</comment>
<dbReference type="PANTHER" id="PTHR43791">
    <property type="entry name" value="PERMEASE-RELATED"/>
    <property type="match status" value="1"/>
</dbReference>
<feature type="transmembrane region" description="Helical" evidence="6">
    <location>
        <begin position="152"/>
        <end position="178"/>
    </location>
</feature>
<dbReference type="GO" id="GO:0022857">
    <property type="term" value="F:transmembrane transporter activity"/>
    <property type="evidence" value="ECO:0007669"/>
    <property type="project" value="InterPro"/>
</dbReference>
<evidence type="ECO:0000256" key="1">
    <source>
        <dbReference type="ARBA" id="ARBA00004141"/>
    </source>
</evidence>
<evidence type="ECO:0000256" key="6">
    <source>
        <dbReference type="SAM" id="Phobius"/>
    </source>
</evidence>
<feature type="transmembrane region" description="Helical" evidence="6">
    <location>
        <begin position="121"/>
        <end position="140"/>
    </location>
</feature>